<reference evidence="1 2" key="1">
    <citation type="submission" date="2016-09" db="EMBL/GenBank/DDBJ databases">
        <title>Rhizobium sp. nov., a novel species isolated from the rice rhizosphere.</title>
        <authorList>
            <person name="Zhao J."/>
            <person name="Zhang X."/>
        </authorList>
    </citation>
    <scope>NUCLEOTIDE SEQUENCE [LARGE SCALE GENOMIC DNA]</scope>
    <source>
        <strain evidence="1 2">MH17</strain>
    </source>
</reference>
<gene>
    <name evidence="1" type="ORF">BJF92_18790</name>
</gene>
<comment type="caution">
    <text evidence="1">The sequence shown here is derived from an EMBL/GenBank/DDBJ whole genome shotgun (WGS) entry which is preliminary data.</text>
</comment>
<evidence type="ECO:0000313" key="1">
    <source>
        <dbReference type="EMBL" id="OLP53170.1"/>
    </source>
</evidence>
<dbReference type="AlphaFoldDB" id="A0A1Q9AE15"/>
<name>A0A1Q9AE15_9HYPH</name>
<protein>
    <submittedName>
        <fullName evidence="1">Uncharacterized protein</fullName>
    </submittedName>
</protein>
<proteinExistence type="predicted"/>
<sequence length="92" mass="10744">MASDYGFRLHNRAAGYTINGFYTYQDGRWSDNWLTGRVRPGQAVDMDWFSNEGNCTVPFRVSWDDYGADDFKLDWCKGVSNLYMKDKGFSWD</sequence>
<organism evidence="1 2">
    <name type="scientific">Xaviernesmea rhizosphaerae</name>
    <dbReference type="NCBI Taxonomy" id="1672749"/>
    <lineage>
        <taxon>Bacteria</taxon>
        <taxon>Pseudomonadati</taxon>
        <taxon>Pseudomonadota</taxon>
        <taxon>Alphaproteobacteria</taxon>
        <taxon>Hyphomicrobiales</taxon>
        <taxon>Rhizobiaceae</taxon>
        <taxon>Rhizobium/Agrobacterium group</taxon>
        <taxon>Xaviernesmea</taxon>
    </lineage>
</organism>
<dbReference type="OrthoDB" id="7306317at2"/>
<accession>A0A1Q9AE15</accession>
<dbReference type="Proteomes" id="UP000186143">
    <property type="component" value="Unassembled WGS sequence"/>
</dbReference>
<evidence type="ECO:0000313" key="2">
    <source>
        <dbReference type="Proteomes" id="UP000186143"/>
    </source>
</evidence>
<dbReference type="EMBL" id="MKIO01000041">
    <property type="protein sequence ID" value="OLP53170.1"/>
    <property type="molecule type" value="Genomic_DNA"/>
</dbReference>